<feature type="transmembrane region" description="Helical" evidence="2">
    <location>
        <begin position="274"/>
        <end position="294"/>
    </location>
</feature>
<protein>
    <submittedName>
        <fullName evidence="4">Uncharacterized protein</fullName>
    </submittedName>
</protein>
<feature type="transmembrane region" description="Helical" evidence="2">
    <location>
        <begin position="202"/>
        <end position="224"/>
    </location>
</feature>
<keyword evidence="2" id="KW-1133">Transmembrane helix</keyword>
<accession>A0A3M2S8Z5</accession>
<evidence type="ECO:0000256" key="2">
    <source>
        <dbReference type="SAM" id="Phobius"/>
    </source>
</evidence>
<feature type="region of interest" description="Disordered" evidence="1">
    <location>
        <begin position="397"/>
        <end position="449"/>
    </location>
</feature>
<keyword evidence="2" id="KW-0812">Transmembrane</keyword>
<feature type="transmembrane region" description="Helical" evidence="2">
    <location>
        <begin position="99"/>
        <end position="120"/>
    </location>
</feature>
<feature type="transmembrane region" description="Helical" evidence="2">
    <location>
        <begin position="170"/>
        <end position="190"/>
    </location>
</feature>
<dbReference type="OrthoDB" id="4582561at2759"/>
<dbReference type="AlphaFoldDB" id="A0A3M2S8Z5"/>
<dbReference type="STRING" id="2010991.A0A3M2S8Z5"/>
<proteinExistence type="predicted"/>
<feature type="transmembrane region" description="Helical" evidence="2">
    <location>
        <begin position="321"/>
        <end position="344"/>
    </location>
</feature>
<feature type="compositionally biased region" description="Basic and acidic residues" evidence="1">
    <location>
        <begin position="397"/>
        <end position="406"/>
    </location>
</feature>
<keyword evidence="2" id="KW-0472">Membrane</keyword>
<evidence type="ECO:0000313" key="5">
    <source>
        <dbReference type="Proteomes" id="UP000277212"/>
    </source>
</evidence>
<evidence type="ECO:0000313" key="4">
    <source>
        <dbReference type="EMBL" id="RMJ14038.1"/>
    </source>
</evidence>
<comment type="caution">
    <text evidence="4">The sequence shown here is derived from an EMBL/GenBank/DDBJ whole genome shotgun (WGS) entry which is preliminary data.</text>
</comment>
<reference evidence="4 5" key="1">
    <citation type="submission" date="2017-06" db="EMBL/GenBank/DDBJ databases">
        <title>Comparative genomic analysis of Ambrosia Fusariam Clade fungi.</title>
        <authorList>
            <person name="Stajich J.E."/>
            <person name="Carrillo J."/>
            <person name="Kijimoto T."/>
            <person name="Eskalen A."/>
            <person name="O'Donnell K."/>
            <person name="Kasson M."/>
        </authorList>
    </citation>
    <scope>NUCLEOTIDE SEQUENCE [LARGE SCALE GENOMIC DNA]</scope>
    <source>
        <strain evidence="4">UCR3666</strain>
    </source>
</reference>
<feature type="chain" id="PRO_5018009568" evidence="3">
    <location>
        <begin position="23"/>
        <end position="472"/>
    </location>
</feature>
<evidence type="ECO:0000256" key="3">
    <source>
        <dbReference type="SAM" id="SignalP"/>
    </source>
</evidence>
<gene>
    <name evidence="4" type="ORF">CDV36_006292</name>
</gene>
<feature type="signal peptide" evidence="3">
    <location>
        <begin position="1"/>
        <end position="22"/>
    </location>
</feature>
<feature type="transmembrane region" description="Helical" evidence="2">
    <location>
        <begin position="364"/>
        <end position="390"/>
    </location>
</feature>
<keyword evidence="3" id="KW-0732">Signal</keyword>
<evidence type="ECO:0000256" key="1">
    <source>
        <dbReference type="SAM" id="MobiDB-lite"/>
    </source>
</evidence>
<feature type="transmembrane region" description="Helical" evidence="2">
    <location>
        <begin position="141"/>
        <end position="158"/>
    </location>
</feature>
<organism evidence="4 5">
    <name type="scientific">Fusarium kuroshium</name>
    <dbReference type="NCBI Taxonomy" id="2010991"/>
    <lineage>
        <taxon>Eukaryota</taxon>
        <taxon>Fungi</taxon>
        <taxon>Dikarya</taxon>
        <taxon>Ascomycota</taxon>
        <taxon>Pezizomycotina</taxon>
        <taxon>Sordariomycetes</taxon>
        <taxon>Hypocreomycetidae</taxon>
        <taxon>Hypocreales</taxon>
        <taxon>Nectriaceae</taxon>
        <taxon>Fusarium</taxon>
        <taxon>Fusarium solani species complex</taxon>
    </lineage>
</organism>
<keyword evidence="5" id="KW-1185">Reference proteome</keyword>
<feature type="compositionally biased region" description="Polar residues" evidence="1">
    <location>
        <begin position="420"/>
        <end position="447"/>
    </location>
</feature>
<dbReference type="Proteomes" id="UP000277212">
    <property type="component" value="Unassembled WGS sequence"/>
</dbReference>
<name>A0A3M2S8Z5_9HYPO</name>
<dbReference type="EMBL" id="NKUJ01000094">
    <property type="protein sequence ID" value="RMJ14038.1"/>
    <property type="molecule type" value="Genomic_DNA"/>
</dbReference>
<sequence length="472" mass="52008">MASASGVFLAFLSLTLFTGVLAATENLEPSALPTLPPANPDISKDPCAFSDIDKLMYRLENTSLSYNTSLLVETCDDICRLLYGVGNPDILGIGAMVSYALQGIVAMTFRPCLLIIHMFWGETRHGLFKLLLRLTIPTHRANAFTAVCVLISLAIRLFDKAPAFERRFCGTFAVYQLFVSGVGIAFYFFFHRFKDRVQSILFIALFGASVISCLAGFGVQMLHIPGAMNVLAGRTEGGAEFFSSPPQKIFTDCHEMKGFPWVHPGEDNFASGEVTGLCVGSIVLLLGFVVSFIWKQKRLDQANKHASTSSRFSRFNLVRTALLILPFLIAACTGSALVRMFMAMQKIRQDIQKYGKDEYEDNEWGFGQVMAVIVWVQYIGDLVTILIAAFTNDDEKKTSQVEREDVAPAANINQPRREASQATSSSPVPDQTGNMDSVEQQSNQSSAVEMPTMLARQRSTWTRNGAGTYLPA</sequence>